<protein>
    <submittedName>
        <fullName evidence="10">Peptidase S53 propeptide</fullName>
    </submittedName>
</protein>
<evidence type="ECO:0000256" key="1">
    <source>
        <dbReference type="ARBA" id="ARBA00022670"/>
    </source>
</evidence>
<dbReference type="Pfam" id="PF09286">
    <property type="entry name" value="Pro-kuma_activ"/>
    <property type="match status" value="1"/>
</dbReference>
<dbReference type="OrthoDB" id="9002785at2"/>
<evidence type="ECO:0000256" key="7">
    <source>
        <dbReference type="PROSITE-ProRule" id="PRU01032"/>
    </source>
</evidence>
<sequence length="524" mass="54035">MATHPLNGSERAPFPGAKSIGKADPNERLEVTMLVRRRSADAFEKHIATLAAQGASAKHVGHDEFAKQFGADSADMAAVQSFAQKHGLSVVESHEARRTVVLSGAVAQFDAAFGVTLEQYEHAGGTYRGRTGPIHLPDELNGVVDAVMGLDNRPQARPNFRTRTQHGNVRWTAEAKGASTFTPVQIASLYDFPQGDGHGQCIALIELGGGFRPADLKTYFASLNVKQPSVIAVSVDHGKNHPTGDPNGPDGEVMLDIEIAGAVAPGAKIAVYFAPNTDAGFLDAISTAIHDTKNKPSIISISWGGPESAWTKQALNAFDQAFQSAAALGVTVCAASGDNGSGDGVNDGADHVDFPASSTYALGCGGTSLQASGDKVTSETVWNDGASGGASGGGVSTVFALPAWQEGLHVARGGGAQSALTMRGVPDVAGNADPATGYEVRVDGHDMVIGGTSAVAPLWAGLIARINAIKGAPAGYINPHLYKDPSALVDVTQGNNDDFHASAGWDACTGLGRPDGEKVKDAVS</sequence>
<keyword evidence="5 7" id="KW-0106">Calcium</keyword>
<organism evidence="10 11">
    <name type="scientific">Caballeronia glebae</name>
    <dbReference type="NCBI Taxonomy" id="1777143"/>
    <lineage>
        <taxon>Bacteria</taxon>
        <taxon>Pseudomonadati</taxon>
        <taxon>Pseudomonadota</taxon>
        <taxon>Betaproteobacteria</taxon>
        <taxon>Burkholderiales</taxon>
        <taxon>Burkholderiaceae</taxon>
        <taxon>Caballeronia</taxon>
    </lineage>
</organism>
<feature type="binding site" evidence="7">
    <location>
        <position position="506"/>
    </location>
    <ligand>
        <name>Ca(2+)</name>
        <dbReference type="ChEBI" id="CHEBI:29108"/>
    </ligand>
</feature>
<dbReference type="InterPro" id="IPR036852">
    <property type="entry name" value="Peptidase_S8/S53_dom_sf"/>
</dbReference>
<keyword evidence="1 7" id="KW-0645">Protease</keyword>
<evidence type="ECO:0000259" key="9">
    <source>
        <dbReference type="PROSITE" id="PS51695"/>
    </source>
</evidence>
<dbReference type="InterPro" id="IPR050819">
    <property type="entry name" value="Tripeptidyl-peptidase_I"/>
</dbReference>
<proteinExistence type="predicted"/>
<dbReference type="EMBL" id="FCOJ02000033">
    <property type="protein sequence ID" value="SAK71742.1"/>
    <property type="molecule type" value="Genomic_DNA"/>
</dbReference>
<dbReference type="InterPro" id="IPR000209">
    <property type="entry name" value="Peptidase_S8/S53_dom"/>
</dbReference>
<dbReference type="GO" id="GO:0006508">
    <property type="term" value="P:proteolysis"/>
    <property type="evidence" value="ECO:0007669"/>
    <property type="project" value="UniProtKB-KW"/>
</dbReference>
<dbReference type="PANTHER" id="PTHR14218">
    <property type="entry name" value="PROTEASE S8 TRIPEPTIDYL PEPTIDASE I CLN2"/>
    <property type="match status" value="1"/>
</dbReference>
<evidence type="ECO:0000256" key="2">
    <source>
        <dbReference type="ARBA" id="ARBA00022723"/>
    </source>
</evidence>
<dbReference type="GO" id="GO:0046872">
    <property type="term" value="F:metal ion binding"/>
    <property type="evidence" value="ECO:0007669"/>
    <property type="project" value="UniProtKB-UniRule"/>
</dbReference>
<dbReference type="GO" id="GO:0008240">
    <property type="term" value="F:tripeptidyl-peptidase activity"/>
    <property type="evidence" value="ECO:0007669"/>
    <property type="project" value="TreeGrafter"/>
</dbReference>
<gene>
    <name evidence="10" type="ORF">AWB82_04367</name>
</gene>
<feature type="active site" description="Charge relay system" evidence="7">
    <location>
        <position position="252"/>
    </location>
</feature>
<feature type="binding site" evidence="7">
    <location>
        <position position="504"/>
    </location>
    <ligand>
        <name>Ca(2+)</name>
        <dbReference type="ChEBI" id="CHEBI:29108"/>
    </ligand>
</feature>
<feature type="binding site" evidence="7">
    <location>
        <position position="490"/>
    </location>
    <ligand>
        <name>Ca(2+)</name>
        <dbReference type="ChEBI" id="CHEBI:29108"/>
    </ligand>
</feature>
<feature type="binding site" evidence="7">
    <location>
        <position position="491"/>
    </location>
    <ligand>
        <name>Ca(2+)</name>
        <dbReference type="ChEBI" id="CHEBI:29108"/>
    </ligand>
</feature>
<dbReference type="SUPFAM" id="SSF52743">
    <property type="entry name" value="Subtilisin-like"/>
    <property type="match status" value="1"/>
</dbReference>
<dbReference type="GO" id="GO:0004252">
    <property type="term" value="F:serine-type endopeptidase activity"/>
    <property type="evidence" value="ECO:0007669"/>
    <property type="project" value="UniProtKB-UniRule"/>
</dbReference>
<dbReference type="InterPro" id="IPR030400">
    <property type="entry name" value="Sedolisin_dom"/>
</dbReference>
<dbReference type="PROSITE" id="PS51695">
    <property type="entry name" value="SEDOLISIN"/>
    <property type="match status" value="1"/>
</dbReference>
<dbReference type="CDD" id="cd04056">
    <property type="entry name" value="Peptidases_S53"/>
    <property type="match status" value="1"/>
</dbReference>
<evidence type="ECO:0000256" key="8">
    <source>
        <dbReference type="SAM" id="MobiDB-lite"/>
    </source>
</evidence>
<feature type="domain" description="Peptidase S53" evidence="9">
    <location>
        <begin position="180"/>
        <end position="524"/>
    </location>
</feature>
<evidence type="ECO:0000313" key="10">
    <source>
        <dbReference type="EMBL" id="SAK71742.1"/>
    </source>
</evidence>
<keyword evidence="2 7" id="KW-0479">Metal-binding</keyword>
<feature type="active site" description="Charge relay system" evidence="7">
    <location>
        <position position="453"/>
    </location>
</feature>
<keyword evidence="11" id="KW-1185">Reference proteome</keyword>
<keyword evidence="6" id="KW-0865">Zymogen</keyword>
<evidence type="ECO:0000256" key="4">
    <source>
        <dbReference type="ARBA" id="ARBA00022825"/>
    </source>
</evidence>
<dbReference type="CDD" id="cd11377">
    <property type="entry name" value="Pro-peptidase_S53"/>
    <property type="match status" value="1"/>
</dbReference>
<keyword evidence="3 7" id="KW-0378">Hydrolase</keyword>
<dbReference type="SMART" id="SM00944">
    <property type="entry name" value="Pro-kuma_activ"/>
    <property type="match status" value="1"/>
</dbReference>
<evidence type="ECO:0000256" key="6">
    <source>
        <dbReference type="ARBA" id="ARBA00023145"/>
    </source>
</evidence>
<dbReference type="RefSeq" id="WP_086970893.1">
    <property type="nucleotide sequence ID" value="NZ_FCOJ02000033.1"/>
</dbReference>
<name>A0A158BNR8_9BURK</name>
<dbReference type="InterPro" id="IPR015366">
    <property type="entry name" value="S53_propep"/>
</dbReference>
<evidence type="ECO:0000256" key="3">
    <source>
        <dbReference type="ARBA" id="ARBA00022801"/>
    </source>
</evidence>
<feature type="region of interest" description="Disordered" evidence="8">
    <location>
        <begin position="1"/>
        <end position="25"/>
    </location>
</feature>
<feature type="active site" description="Charge relay system" evidence="7">
    <location>
        <position position="256"/>
    </location>
</feature>
<keyword evidence="4 7" id="KW-0720">Serine protease</keyword>
<dbReference type="STRING" id="1777143.AWB82_04367"/>
<dbReference type="SUPFAM" id="SSF54897">
    <property type="entry name" value="Protease propeptides/inhibitors"/>
    <property type="match status" value="1"/>
</dbReference>
<dbReference type="Pfam" id="PF00082">
    <property type="entry name" value="Peptidase_S8"/>
    <property type="match status" value="1"/>
</dbReference>
<evidence type="ECO:0000256" key="5">
    <source>
        <dbReference type="ARBA" id="ARBA00022837"/>
    </source>
</evidence>
<reference evidence="10" key="1">
    <citation type="submission" date="2016-01" db="EMBL/GenBank/DDBJ databases">
        <authorList>
            <person name="Peeters C."/>
        </authorList>
    </citation>
    <scope>NUCLEOTIDE SEQUENCE [LARGE SCALE GENOMIC DNA]</scope>
    <source>
        <strain evidence="10">LMG 29325</strain>
    </source>
</reference>
<dbReference type="Gene3D" id="3.40.50.200">
    <property type="entry name" value="Peptidase S8/S53 domain"/>
    <property type="match status" value="1"/>
</dbReference>
<dbReference type="AlphaFoldDB" id="A0A158BNR8"/>
<evidence type="ECO:0000313" key="11">
    <source>
        <dbReference type="Proteomes" id="UP000054596"/>
    </source>
</evidence>
<accession>A0A158BNR8</accession>
<dbReference type="PANTHER" id="PTHR14218:SF15">
    <property type="entry name" value="TRIPEPTIDYL-PEPTIDASE 1"/>
    <property type="match status" value="1"/>
</dbReference>
<dbReference type="Proteomes" id="UP000054596">
    <property type="component" value="Unassembled WGS sequence"/>
</dbReference>
<comment type="caution">
    <text evidence="10">The sequence shown here is derived from an EMBL/GenBank/DDBJ whole genome shotgun (WGS) entry which is preliminary data.</text>
</comment>
<comment type="cofactor">
    <cofactor evidence="7">
        <name>Ca(2+)</name>
        <dbReference type="ChEBI" id="CHEBI:29108"/>
    </cofactor>
    <text evidence="7">Binds 1 Ca(2+) ion per subunit.</text>
</comment>